<keyword evidence="2" id="KW-1185">Reference proteome</keyword>
<reference evidence="1 2" key="1">
    <citation type="journal article" date="2016" name="PLoS Pathog.">
        <title>Biosynthesis of antibiotic leucinostatins in bio-control fungus Purpureocillium lilacinum and their inhibition on phytophthora revealed by genome mining.</title>
        <authorList>
            <person name="Wang G."/>
            <person name="Liu Z."/>
            <person name="Lin R."/>
            <person name="Li E."/>
            <person name="Mao Z."/>
            <person name="Ling J."/>
            <person name="Yang Y."/>
            <person name="Yin W.B."/>
            <person name="Xie B."/>
        </authorList>
    </citation>
    <scope>NUCLEOTIDE SEQUENCE [LARGE SCALE GENOMIC DNA]</scope>
    <source>
        <strain evidence="1">170</strain>
    </source>
</reference>
<evidence type="ECO:0000313" key="2">
    <source>
        <dbReference type="Proteomes" id="UP000078397"/>
    </source>
</evidence>
<dbReference type="Proteomes" id="UP000078397">
    <property type="component" value="Unassembled WGS sequence"/>
</dbReference>
<accession>A0A219AQA4</accession>
<dbReference type="KEGG" id="pchm:VFPPC_17834"/>
<organism evidence="1 2">
    <name type="scientific">Pochonia chlamydosporia 170</name>
    <dbReference type="NCBI Taxonomy" id="1380566"/>
    <lineage>
        <taxon>Eukaryota</taxon>
        <taxon>Fungi</taxon>
        <taxon>Dikarya</taxon>
        <taxon>Ascomycota</taxon>
        <taxon>Pezizomycotina</taxon>
        <taxon>Sordariomycetes</taxon>
        <taxon>Hypocreomycetidae</taxon>
        <taxon>Hypocreales</taxon>
        <taxon>Clavicipitaceae</taxon>
        <taxon>Pochonia</taxon>
    </lineage>
</organism>
<proteinExistence type="predicted"/>
<evidence type="ECO:0000313" key="1">
    <source>
        <dbReference type="EMBL" id="OWT42973.1"/>
    </source>
</evidence>
<gene>
    <name evidence="1" type="ORF">VFPPC_17834</name>
</gene>
<dbReference type="RefSeq" id="XP_022285434.1">
    <property type="nucleotide sequence ID" value="XM_022429512.1"/>
</dbReference>
<dbReference type="GeneID" id="33936742"/>
<protein>
    <submittedName>
        <fullName evidence="1">Uncharacterized protein</fullName>
    </submittedName>
</protein>
<name>A0A219AQA4_METCM</name>
<sequence length="139" mass="15842">MHRDLDIWPQSFHDGVLFGTLLYLTALEVGGQKAQYSTVRHNPVVDRVQSLLSMLPWGDLTLFCFRSGYFFCCPRDPYCCQNRLGNRTPPFHLPTSSLHVYSRFMFLSFFPTKVFCAVYVCAPYSIQAPASSAWSGPMN</sequence>
<dbReference type="AlphaFoldDB" id="A0A219AQA4"/>
<dbReference type="EMBL" id="LSBJ02000004">
    <property type="protein sequence ID" value="OWT42973.1"/>
    <property type="molecule type" value="Genomic_DNA"/>
</dbReference>
<comment type="caution">
    <text evidence="1">The sequence shown here is derived from an EMBL/GenBank/DDBJ whole genome shotgun (WGS) entry which is preliminary data.</text>
</comment>